<name>A0ABQ9CTI5_9PASS</name>
<evidence type="ECO:0000313" key="2">
    <source>
        <dbReference type="Proteomes" id="UP001145742"/>
    </source>
</evidence>
<reference evidence="1" key="1">
    <citation type="submission" date="2019-10" db="EMBL/GenBank/DDBJ databases">
        <authorList>
            <person name="Soares A.E.R."/>
            <person name="Aleixo A."/>
            <person name="Schneider P."/>
            <person name="Miyaki C.Y."/>
            <person name="Schneider M.P."/>
            <person name="Mello C."/>
            <person name="Vasconcelos A.T.R."/>
        </authorList>
    </citation>
    <scope>NUCLEOTIDE SEQUENCE</scope>
    <source>
        <tissue evidence="1">Muscle</tissue>
    </source>
</reference>
<comment type="caution">
    <text evidence="1">The sequence shown here is derived from an EMBL/GenBank/DDBJ whole genome shotgun (WGS) entry which is preliminary data.</text>
</comment>
<dbReference type="Proteomes" id="UP001145742">
    <property type="component" value="Unassembled WGS sequence"/>
</dbReference>
<proteinExistence type="predicted"/>
<organism evidence="1 2">
    <name type="scientific">Willisornis vidua</name>
    <name type="common">Xingu scale-backed antbird</name>
    <dbReference type="NCBI Taxonomy" id="1566151"/>
    <lineage>
        <taxon>Eukaryota</taxon>
        <taxon>Metazoa</taxon>
        <taxon>Chordata</taxon>
        <taxon>Craniata</taxon>
        <taxon>Vertebrata</taxon>
        <taxon>Euteleostomi</taxon>
        <taxon>Archelosauria</taxon>
        <taxon>Archosauria</taxon>
        <taxon>Dinosauria</taxon>
        <taxon>Saurischia</taxon>
        <taxon>Theropoda</taxon>
        <taxon>Coelurosauria</taxon>
        <taxon>Aves</taxon>
        <taxon>Neognathae</taxon>
        <taxon>Neoaves</taxon>
        <taxon>Telluraves</taxon>
        <taxon>Australaves</taxon>
        <taxon>Passeriformes</taxon>
        <taxon>Thamnophilidae</taxon>
        <taxon>Willisornis</taxon>
    </lineage>
</organism>
<dbReference type="EMBL" id="WHWB01034508">
    <property type="protein sequence ID" value="KAJ7408955.1"/>
    <property type="molecule type" value="Genomic_DNA"/>
</dbReference>
<keyword evidence="2" id="KW-1185">Reference proteome</keyword>
<accession>A0ABQ9CTI5</accession>
<sequence>MLLNIFINYLDTGLEGTLNKFADDGKLRGAVDSLKGREALQRNLNKSEDWEITNHMKFNKGKCCILHLGSGNPGCAYRLGNEMLESSDTERDLGILIDSKLNMNQQCPGSQEGQPYPGGGHQAQHYQLVKGGDCPPLLCPEAALP</sequence>
<dbReference type="PANTHER" id="PTHR33332">
    <property type="entry name" value="REVERSE TRANSCRIPTASE DOMAIN-CONTAINING PROTEIN"/>
    <property type="match status" value="1"/>
</dbReference>
<evidence type="ECO:0000313" key="1">
    <source>
        <dbReference type="EMBL" id="KAJ7408955.1"/>
    </source>
</evidence>
<protein>
    <submittedName>
        <fullName evidence="1">Rna-directed dna polymerase from mobile element jockey-like</fullName>
    </submittedName>
</protein>
<gene>
    <name evidence="1" type="ORF">WISP_117673</name>
</gene>